<organism evidence="1 2">
    <name type="scientific">Prorocentrum cordatum</name>
    <dbReference type="NCBI Taxonomy" id="2364126"/>
    <lineage>
        <taxon>Eukaryota</taxon>
        <taxon>Sar</taxon>
        <taxon>Alveolata</taxon>
        <taxon>Dinophyceae</taxon>
        <taxon>Prorocentrales</taxon>
        <taxon>Prorocentraceae</taxon>
        <taxon>Prorocentrum</taxon>
    </lineage>
</organism>
<comment type="caution">
    <text evidence="1">The sequence shown here is derived from an EMBL/GenBank/DDBJ whole genome shotgun (WGS) entry which is preliminary data.</text>
</comment>
<evidence type="ECO:0000313" key="2">
    <source>
        <dbReference type="Proteomes" id="UP001189429"/>
    </source>
</evidence>
<proteinExistence type="predicted"/>
<dbReference type="Proteomes" id="UP001189429">
    <property type="component" value="Unassembled WGS sequence"/>
</dbReference>
<sequence length="207" mass="21561">MVYAGGLVEVPRTADVSGNAVGARVPPSCLAKCCFPSCAISGYETGDPLDGCCQGKACCALILEAAGGLCCLGCLVSLLCWRPDPANIKGDGTQRTMNNKCLAGCCLGYFAIAFWESGDFCCTPDGRCTWIDGDTFMGCILHWVPYLLGFGPLDSCYVCCCWVQQGMAWAAQPAVVGQPVAAQRPVVAGAVVAPSSNSTPSGYEMPK</sequence>
<keyword evidence="2" id="KW-1185">Reference proteome</keyword>
<gene>
    <name evidence="1" type="ORF">PCOR1329_LOCUS16597</name>
</gene>
<reference evidence="1" key="1">
    <citation type="submission" date="2023-10" db="EMBL/GenBank/DDBJ databases">
        <authorList>
            <person name="Chen Y."/>
            <person name="Shah S."/>
            <person name="Dougan E. K."/>
            <person name="Thang M."/>
            <person name="Chan C."/>
        </authorList>
    </citation>
    <scope>NUCLEOTIDE SEQUENCE [LARGE SCALE GENOMIC DNA]</scope>
</reference>
<accession>A0ABN9R7H3</accession>
<evidence type="ECO:0000313" key="1">
    <source>
        <dbReference type="EMBL" id="CAK0812273.1"/>
    </source>
</evidence>
<dbReference type="EMBL" id="CAUYUJ010005102">
    <property type="protein sequence ID" value="CAK0812273.1"/>
    <property type="molecule type" value="Genomic_DNA"/>
</dbReference>
<name>A0ABN9R7H3_9DINO</name>
<protein>
    <submittedName>
        <fullName evidence="1">Uncharacterized protein</fullName>
    </submittedName>
</protein>